<dbReference type="RefSeq" id="WP_088386806.1">
    <property type="nucleotide sequence ID" value="NZ_NIOF01000011.1"/>
</dbReference>
<dbReference type="EMBL" id="NIOF01000011">
    <property type="protein sequence ID" value="OWQ86258.1"/>
    <property type="molecule type" value="Genomic_DNA"/>
</dbReference>
<evidence type="ECO:0008006" key="3">
    <source>
        <dbReference type="Google" id="ProtNLM"/>
    </source>
</evidence>
<gene>
    <name evidence="1" type="ORF">CDN99_20705</name>
</gene>
<dbReference type="Gene3D" id="3.40.710.10">
    <property type="entry name" value="DD-peptidase/beta-lactamase superfamily"/>
    <property type="match status" value="1"/>
</dbReference>
<dbReference type="AlphaFoldDB" id="A0A246J0X6"/>
<comment type="caution">
    <text evidence="1">The sequence shown here is derived from an EMBL/GenBank/DDBJ whole genome shotgun (WGS) entry which is preliminary data.</text>
</comment>
<dbReference type="Proteomes" id="UP000197468">
    <property type="component" value="Unassembled WGS sequence"/>
</dbReference>
<proteinExistence type="predicted"/>
<name>A0A246J0X6_9BURK</name>
<reference evidence="1 2" key="1">
    <citation type="journal article" date="2008" name="Int. J. Syst. Evol. Microbiol.">
        <title>Description of Roseateles aquatilis sp. nov. and Roseateles terrae sp. nov., in the class Betaproteobacteria, and emended description of the genus Roseateles.</title>
        <authorList>
            <person name="Gomila M."/>
            <person name="Bowien B."/>
            <person name="Falsen E."/>
            <person name="Moore E.R."/>
            <person name="Lalucat J."/>
        </authorList>
    </citation>
    <scope>NUCLEOTIDE SEQUENCE [LARGE SCALE GENOMIC DNA]</scope>
    <source>
        <strain evidence="1 2">CCUG 48205</strain>
    </source>
</reference>
<organism evidence="1 2">
    <name type="scientific">Roseateles aquatilis</name>
    <dbReference type="NCBI Taxonomy" id="431061"/>
    <lineage>
        <taxon>Bacteria</taxon>
        <taxon>Pseudomonadati</taxon>
        <taxon>Pseudomonadota</taxon>
        <taxon>Betaproteobacteria</taxon>
        <taxon>Burkholderiales</taxon>
        <taxon>Sphaerotilaceae</taxon>
        <taxon>Roseateles</taxon>
    </lineage>
</organism>
<accession>A0A246J0X6</accession>
<keyword evidence="2" id="KW-1185">Reference proteome</keyword>
<protein>
    <recommendedName>
        <fullName evidence="3">Serine hydrolase</fullName>
    </recommendedName>
</protein>
<sequence length="422" mass="45193">MTAAPPATDPKRAPTGLTHDALAQALREAVRAQDFGATADSQDGGRPLRHFPSLDLAVVAFPERGAPVWANVLFSREHPEGVVASLPPNGGAVGHVRFIADQRDAEGNSIAWRPESDWSAMDWQPLAGEDGTRMVAPYPASLLKLMLLVGVGRLVDQGRAGWWRPLRFGGRERPVADWAADMVTWSSNEATSALVTLMHATGAIRRDGGREVRNELHTLFASLGLTTLRFANTTPEGGWGNGAGSGVGQLQMTAWDTVRLLWWLDPTAPPAPWLPANAPRLSAESRNQAIHALQDQALHEILSSAALGGVPGWVPGLPARLPGRWLQPDGALHAGEVSLPGDLRRFAAGGEVWFAHKTGNTENYASDAGIVRGIAPRRRHYLIALLTSLGSRYAPHPSCATTWRVPALGAAIDARLAAWLEA</sequence>
<evidence type="ECO:0000313" key="1">
    <source>
        <dbReference type="EMBL" id="OWQ86258.1"/>
    </source>
</evidence>
<dbReference type="InterPro" id="IPR012338">
    <property type="entry name" value="Beta-lactam/transpept-like"/>
</dbReference>
<dbReference type="OrthoDB" id="5494045at2"/>
<dbReference type="SUPFAM" id="SSF56601">
    <property type="entry name" value="beta-lactamase/transpeptidase-like"/>
    <property type="match status" value="1"/>
</dbReference>
<evidence type="ECO:0000313" key="2">
    <source>
        <dbReference type="Proteomes" id="UP000197468"/>
    </source>
</evidence>